<evidence type="ECO:0000313" key="2">
    <source>
        <dbReference type="EMBL" id="SOC40028.1"/>
    </source>
</evidence>
<dbReference type="InterPro" id="IPR029068">
    <property type="entry name" value="Glyas_Bleomycin-R_OHBP_Dase"/>
</dbReference>
<evidence type="ECO:0000259" key="1">
    <source>
        <dbReference type="Pfam" id="PF00903"/>
    </source>
</evidence>
<protein>
    <submittedName>
        <fullName evidence="2">PhnB protein</fullName>
    </submittedName>
</protein>
<keyword evidence="3" id="KW-1185">Reference proteome</keyword>
<gene>
    <name evidence="2" type="ORF">SAMN05877842_1075</name>
</gene>
<name>A0A285UF60_9BACL</name>
<dbReference type="InterPro" id="IPR004360">
    <property type="entry name" value="Glyas_Fos-R_dOase_dom"/>
</dbReference>
<accession>A0A285UF60</accession>
<dbReference type="AlphaFoldDB" id="A0A285UF60"/>
<dbReference type="RefSeq" id="WP_097149607.1">
    <property type="nucleotide sequence ID" value="NZ_OBQC01000007.1"/>
</dbReference>
<dbReference type="SUPFAM" id="SSF54593">
    <property type="entry name" value="Glyoxalase/Bleomycin resistance protein/Dihydroxybiphenyl dioxygenase"/>
    <property type="match status" value="1"/>
</dbReference>
<feature type="domain" description="Glyoxalase/fosfomycin resistance/dioxygenase" evidence="1">
    <location>
        <begin position="8"/>
        <end position="116"/>
    </location>
</feature>
<dbReference type="EMBL" id="OBQC01000007">
    <property type="protein sequence ID" value="SOC40028.1"/>
    <property type="molecule type" value="Genomic_DNA"/>
</dbReference>
<dbReference type="Pfam" id="PF00903">
    <property type="entry name" value="Glyoxalase"/>
    <property type="match status" value="1"/>
</dbReference>
<organism evidence="2 3">
    <name type="scientific">Ureibacillus acetophenoni</name>
    <dbReference type="NCBI Taxonomy" id="614649"/>
    <lineage>
        <taxon>Bacteria</taxon>
        <taxon>Bacillati</taxon>
        <taxon>Bacillota</taxon>
        <taxon>Bacilli</taxon>
        <taxon>Bacillales</taxon>
        <taxon>Caryophanaceae</taxon>
        <taxon>Ureibacillus</taxon>
    </lineage>
</organism>
<evidence type="ECO:0000313" key="3">
    <source>
        <dbReference type="Proteomes" id="UP000219252"/>
    </source>
</evidence>
<sequence length="121" mass="13785">MKSVSPYVFVDNCLEVIEFYRNILDGIIQNVEKSEDGKCLHAELAIGADIIHFSDTFGKTQQGDNVRITLEFDSDEDIRRVYQSLIVDGKITYELNETPWGALHANLVDQFGVGWVLNYQK</sequence>
<reference evidence="3" key="1">
    <citation type="submission" date="2017-08" db="EMBL/GenBank/DDBJ databases">
        <authorList>
            <person name="Varghese N."/>
            <person name="Submissions S."/>
        </authorList>
    </citation>
    <scope>NUCLEOTIDE SEQUENCE [LARGE SCALE GENOMIC DNA]</scope>
    <source>
        <strain evidence="3">JC23</strain>
    </source>
</reference>
<dbReference type="Gene3D" id="3.10.180.10">
    <property type="entry name" value="2,3-Dihydroxybiphenyl 1,2-Dioxygenase, domain 1"/>
    <property type="match status" value="1"/>
</dbReference>
<dbReference type="PANTHER" id="PTHR33990">
    <property type="entry name" value="PROTEIN YJDN-RELATED"/>
    <property type="match status" value="1"/>
</dbReference>
<dbReference type="Proteomes" id="UP000219252">
    <property type="component" value="Unassembled WGS sequence"/>
</dbReference>
<dbReference type="PANTHER" id="PTHR33990:SF1">
    <property type="entry name" value="PROTEIN YJDN"/>
    <property type="match status" value="1"/>
</dbReference>
<proteinExistence type="predicted"/>
<dbReference type="OrthoDB" id="9795306at2"/>